<dbReference type="Proteomes" id="UP001596415">
    <property type="component" value="Unassembled WGS sequence"/>
</dbReference>
<dbReference type="InterPro" id="IPR006180">
    <property type="entry name" value="3-OHacyl-CoA_DH_CS"/>
</dbReference>
<keyword evidence="2" id="KW-0560">Oxidoreductase</keyword>
<dbReference type="PROSITE" id="PS00067">
    <property type="entry name" value="3HCDH"/>
    <property type="match status" value="1"/>
</dbReference>
<evidence type="ECO:0000259" key="3">
    <source>
        <dbReference type="Pfam" id="PF00725"/>
    </source>
</evidence>
<dbReference type="Pfam" id="PF02737">
    <property type="entry name" value="3HCDH_N"/>
    <property type="match status" value="1"/>
</dbReference>
<reference evidence="6" key="1">
    <citation type="journal article" date="2019" name="Int. J. Syst. Evol. Microbiol.">
        <title>The Global Catalogue of Microorganisms (GCM) 10K type strain sequencing project: providing services to taxonomists for standard genome sequencing and annotation.</title>
        <authorList>
            <consortium name="The Broad Institute Genomics Platform"/>
            <consortium name="The Broad Institute Genome Sequencing Center for Infectious Disease"/>
            <person name="Wu L."/>
            <person name="Ma J."/>
        </authorList>
    </citation>
    <scope>NUCLEOTIDE SEQUENCE [LARGE SCALE GENOMIC DNA]</scope>
    <source>
        <strain evidence="6">CGMCC 1.16306</strain>
    </source>
</reference>
<evidence type="ECO:0000259" key="4">
    <source>
        <dbReference type="Pfam" id="PF02737"/>
    </source>
</evidence>
<dbReference type="SUPFAM" id="SSF51735">
    <property type="entry name" value="NAD(P)-binding Rossmann-fold domains"/>
    <property type="match status" value="1"/>
</dbReference>
<sequence>MTETNQKSKIKNPQSSINRVGIIGAGTMGSGIAQVAATAGCAVKLFDLNQEALENAKASLEKILARLIEKGRIDSEEKNRIQDNIQYVSTLKDLSDSDMTIEAIVENLEIKKKVFQELESYVSNECIIASNTSSLSIASIASSLKNPERCVGIHFFNPAPLMKLVEVIPAIQTSEEVLKISAETIRDWGKTVAIAKDTPGFIVNRVARPFYGEALRIYEEGIADFHTIDTAMKSKGGFRMGPFELMDFIGNDVNYTVTETVFEAFYYDPRYKPAFTQKRFAEAGYLGRKSGKGYYTYENGQKIDGHSELVSESHKEDLQNQIFDRILVMLINEAADALFWNIASAEDIDNAMTKGVNYPKGLLAWADEKGIDWCVKKMDTLYDEYREDRYRCSPLLRRMNREKTLFYGD</sequence>
<feature type="domain" description="3-hydroxyacyl-CoA dehydrogenase C-terminal" evidence="3">
    <location>
        <begin position="200"/>
        <end position="297"/>
    </location>
</feature>
<dbReference type="SUPFAM" id="SSF48179">
    <property type="entry name" value="6-phosphogluconate dehydrogenase C-terminal domain-like"/>
    <property type="match status" value="2"/>
</dbReference>
<comment type="similarity">
    <text evidence="1">Belongs to the 3-hydroxyacyl-CoA dehydrogenase family.</text>
</comment>
<proteinExistence type="inferred from homology"/>
<dbReference type="RefSeq" id="WP_380216405.1">
    <property type="nucleotide sequence ID" value="NZ_JBHTBN010000001.1"/>
</dbReference>
<dbReference type="InterPro" id="IPR036291">
    <property type="entry name" value="NAD(P)-bd_dom_sf"/>
</dbReference>
<dbReference type="InterPro" id="IPR006176">
    <property type="entry name" value="3-OHacyl-CoA_DH_NAD-bd"/>
</dbReference>
<dbReference type="InterPro" id="IPR013328">
    <property type="entry name" value="6PGD_dom2"/>
</dbReference>
<feature type="domain" description="3-hydroxyacyl-CoA dehydrogenase NAD binding" evidence="4">
    <location>
        <begin position="20"/>
        <end position="197"/>
    </location>
</feature>
<dbReference type="EMBL" id="JBHTBN010000001">
    <property type="protein sequence ID" value="MFC7356556.1"/>
    <property type="molecule type" value="Genomic_DNA"/>
</dbReference>
<keyword evidence="6" id="KW-1185">Reference proteome</keyword>
<accession>A0ABW2MUV4</accession>
<dbReference type="Gene3D" id="1.10.1040.10">
    <property type="entry name" value="N-(1-d-carboxylethyl)-l-norvaline Dehydrogenase, domain 2"/>
    <property type="match status" value="2"/>
</dbReference>
<protein>
    <submittedName>
        <fullName evidence="5">3-hydroxyacyl-CoA dehydrogenase NAD-binding domain-containing protein</fullName>
    </submittedName>
</protein>
<evidence type="ECO:0000256" key="1">
    <source>
        <dbReference type="ARBA" id="ARBA00009463"/>
    </source>
</evidence>
<dbReference type="PANTHER" id="PTHR48075">
    <property type="entry name" value="3-HYDROXYACYL-COA DEHYDROGENASE FAMILY PROTEIN"/>
    <property type="match status" value="1"/>
</dbReference>
<gene>
    <name evidence="5" type="ORF">ACFQO1_02565</name>
</gene>
<evidence type="ECO:0000313" key="6">
    <source>
        <dbReference type="Proteomes" id="UP001596415"/>
    </source>
</evidence>
<organism evidence="5 6">
    <name type="scientific">Jejudonia soesokkakensis</name>
    <dbReference type="NCBI Taxonomy" id="1323432"/>
    <lineage>
        <taxon>Bacteria</taxon>
        <taxon>Pseudomonadati</taxon>
        <taxon>Bacteroidota</taxon>
        <taxon>Flavobacteriia</taxon>
        <taxon>Flavobacteriales</taxon>
        <taxon>Flavobacteriaceae</taxon>
        <taxon>Jejudonia</taxon>
    </lineage>
</organism>
<name>A0ABW2MUV4_9FLAO</name>
<comment type="caution">
    <text evidence="5">The sequence shown here is derived from an EMBL/GenBank/DDBJ whole genome shotgun (WGS) entry which is preliminary data.</text>
</comment>
<evidence type="ECO:0000313" key="5">
    <source>
        <dbReference type="EMBL" id="MFC7356556.1"/>
    </source>
</evidence>
<evidence type="ECO:0000256" key="2">
    <source>
        <dbReference type="ARBA" id="ARBA00023002"/>
    </source>
</evidence>
<feature type="domain" description="3-hydroxyacyl-CoA dehydrogenase C-terminal" evidence="3">
    <location>
        <begin position="323"/>
        <end position="403"/>
    </location>
</feature>
<dbReference type="PANTHER" id="PTHR48075:SF5">
    <property type="entry name" value="3-HYDROXYBUTYRYL-COA DEHYDROGENASE"/>
    <property type="match status" value="1"/>
</dbReference>
<dbReference type="InterPro" id="IPR008927">
    <property type="entry name" value="6-PGluconate_DH-like_C_sf"/>
</dbReference>
<dbReference type="Gene3D" id="3.40.50.720">
    <property type="entry name" value="NAD(P)-binding Rossmann-like Domain"/>
    <property type="match status" value="1"/>
</dbReference>
<dbReference type="Pfam" id="PF00725">
    <property type="entry name" value="3HCDH"/>
    <property type="match status" value="2"/>
</dbReference>
<dbReference type="InterPro" id="IPR006108">
    <property type="entry name" value="3HC_DH_C"/>
</dbReference>